<sequence length="66" mass="8089">MKTFFVYIIKCADHTYYTGMTNNISRRWQEHCFGEEHKDAYTYSRKPLELVFYEAFNDVKQAFEFE</sequence>
<accession>A0ABN1KEF3</accession>
<dbReference type="InterPro" id="IPR000305">
    <property type="entry name" value="GIY-YIG_endonuc"/>
</dbReference>
<dbReference type="Gene3D" id="3.40.1440.10">
    <property type="entry name" value="GIY-YIG endonuclease"/>
    <property type="match status" value="1"/>
</dbReference>
<keyword evidence="4" id="KW-1185">Reference proteome</keyword>
<evidence type="ECO:0000256" key="1">
    <source>
        <dbReference type="ARBA" id="ARBA00007435"/>
    </source>
</evidence>
<protein>
    <recommendedName>
        <fullName evidence="2">GIY-YIG domain-containing protein</fullName>
    </recommendedName>
</protein>
<comment type="caution">
    <text evidence="3">The sequence shown here is derived from an EMBL/GenBank/DDBJ whole genome shotgun (WGS) entry which is preliminary data.</text>
</comment>
<dbReference type="Pfam" id="PF01541">
    <property type="entry name" value="GIY-YIG"/>
    <property type="match status" value="1"/>
</dbReference>
<dbReference type="RefSeq" id="WP_224454862.1">
    <property type="nucleotide sequence ID" value="NZ_BAAAGG010000022.1"/>
</dbReference>
<proteinExistence type="inferred from homology"/>
<evidence type="ECO:0000313" key="3">
    <source>
        <dbReference type="EMBL" id="GAA0764393.1"/>
    </source>
</evidence>
<name>A0ABN1KEF3_9FLAO</name>
<dbReference type="InterPro" id="IPR050190">
    <property type="entry name" value="UPF0213_domain"/>
</dbReference>
<dbReference type="PANTHER" id="PTHR34477:SF1">
    <property type="entry name" value="UPF0213 PROTEIN YHBQ"/>
    <property type="match status" value="1"/>
</dbReference>
<evidence type="ECO:0000259" key="2">
    <source>
        <dbReference type="PROSITE" id="PS50164"/>
    </source>
</evidence>
<dbReference type="PANTHER" id="PTHR34477">
    <property type="entry name" value="UPF0213 PROTEIN YHBQ"/>
    <property type="match status" value="1"/>
</dbReference>
<evidence type="ECO:0000313" key="4">
    <source>
        <dbReference type="Proteomes" id="UP001500185"/>
    </source>
</evidence>
<dbReference type="SUPFAM" id="SSF82771">
    <property type="entry name" value="GIY-YIG endonuclease"/>
    <property type="match status" value="1"/>
</dbReference>
<dbReference type="InterPro" id="IPR035901">
    <property type="entry name" value="GIY-YIG_endonuc_sf"/>
</dbReference>
<dbReference type="Proteomes" id="UP001500185">
    <property type="component" value="Unassembled WGS sequence"/>
</dbReference>
<comment type="similarity">
    <text evidence="1">Belongs to the UPF0213 family.</text>
</comment>
<organism evidence="3 4">
    <name type="scientific">Psychroflexus lacisalsi</name>
    <dbReference type="NCBI Taxonomy" id="503928"/>
    <lineage>
        <taxon>Bacteria</taxon>
        <taxon>Pseudomonadati</taxon>
        <taxon>Bacteroidota</taxon>
        <taxon>Flavobacteriia</taxon>
        <taxon>Flavobacteriales</taxon>
        <taxon>Flavobacteriaceae</taxon>
        <taxon>Psychroflexus</taxon>
    </lineage>
</organism>
<gene>
    <name evidence="3" type="ORF">GCM10009433_26720</name>
</gene>
<reference evidence="3 4" key="1">
    <citation type="journal article" date="2019" name="Int. J. Syst. Evol. Microbiol.">
        <title>The Global Catalogue of Microorganisms (GCM) 10K type strain sequencing project: providing services to taxonomists for standard genome sequencing and annotation.</title>
        <authorList>
            <consortium name="The Broad Institute Genomics Platform"/>
            <consortium name="The Broad Institute Genome Sequencing Center for Infectious Disease"/>
            <person name="Wu L."/>
            <person name="Ma J."/>
        </authorList>
    </citation>
    <scope>NUCLEOTIDE SEQUENCE [LARGE SCALE GENOMIC DNA]</scope>
    <source>
        <strain evidence="3 4">JCM 16231</strain>
    </source>
</reference>
<feature type="domain" description="GIY-YIG" evidence="2">
    <location>
        <begin position="2"/>
        <end position="66"/>
    </location>
</feature>
<dbReference type="EMBL" id="BAAAGG010000022">
    <property type="protein sequence ID" value="GAA0764393.1"/>
    <property type="molecule type" value="Genomic_DNA"/>
</dbReference>
<dbReference type="PROSITE" id="PS50164">
    <property type="entry name" value="GIY_YIG"/>
    <property type="match status" value="1"/>
</dbReference>
<dbReference type="CDD" id="cd10456">
    <property type="entry name" value="GIY-YIG_UPF0213"/>
    <property type="match status" value="1"/>
</dbReference>